<evidence type="ECO:0000313" key="1">
    <source>
        <dbReference type="EMBL" id="UPQ78741.1"/>
    </source>
</evidence>
<keyword evidence="2" id="KW-1185">Reference proteome</keyword>
<organism evidence="1 2">
    <name type="scientific">Flavobacterium azooxidireducens</name>
    <dbReference type="NCBI Taxonomy" id="1871076"/>
    <lineage>
        <taxon>Bacteria</taxon>
        <taxon>Pseudomonadati</taxon>
        <taxon>Bacteroidota</taxon>
        <taxon>Flavobacteriia</taxon>
        <taxon>Flavobacteriales</taxon>
        <taxon>Flavobacteriaceae</taxon>
        <taxon>Flavobacterium</taxon>
    </lineage>
</organism>
<dbReference type="PROSITE" id="PS51257">
    <property type="entry name" value="PROKAR_LIPOPROTEIN"/>
    <property type="match status" value="1"/>
</dbReference>
<protein>
    <submittedName>
        <fullName evidence="1">DUF6252 family protein</fullName>
    </submittedName>
</protein>
<dbReference type="RefSeq" id="WP_248433690.1">
    <property type="nucleotide sequence ID" value="NZ_CP096205.1"/>
</dbReference>
<dbReference type="Proteomes" id="UP000830583">
    <property type="component" value="Chromosome"/>
</dbReference>
<proteinExistence type="predicted"/>
<accession>A0ABY4KD71</accession>
<gene>
    <name evidence="1" type="ORF">M0M57_14100</name>
</gene>
<reference evidence="1" key="1">
    <citation type="submission" date="2022-04" db="EMBL/GenBank/DDBJ databases">
        <title>Consumption of N2O by Flavobacterium azooxidireducens sp. nov. isolated from Decomposing Leaf Litter of Phragmites australis (Cav.).</title>
        <authorList>
            <person name="Behrendt U."/>
            <person name="Spanner T."/>
            <person name="Augustin J."/>
            <person name="Horn M.A."/>
            <person name="Kolb S."/>
            <person name="Ulrich A."/>
        </authorList>
    </citation>
    <scope>NUCLEOTIDE SEQUENCE</scope>
    <source>
        <strain evidence="1">IGB 4-14</strain>
    </source>
</reference>
<sequence length="304" mass="32661">MKKHNLLTYLFIFCTALFTSCTEEFEPIDPAIQIPGDNGGGGNTAAVFSVDFNGQTFVASNYQAVITGGSIVVSGIRASNGDSVSFIVDGTTTGSYPAKDNIIIYQPAGTEYGYLGINYSNPDSNTGSIVITSINTTNNTISGTFNFTGYWSDIDEEGVLPIAFTNGVFNNIPFTSENYTEDTFFAKVDGQDFVDVDIFTAISSAGDVELISVAGHDADDNSITVSVRSNISPGTYQITGSNSDLVQMYYDKESTDFWERCLNGTVTVVERTATQLKCTFSGIVTDGETAYSITEGAFDVQYDD</sequence>
<dbReference type="Pfam" id="PF19765">
    <property type="entry name" value="DUF6252"/>
    <property type="match status" value="1"/>
</dbReference>
<dbReference type="EMBL" id="CP096205">
    <property type="protein sequence ID" value="UPQ78741.1"/>
    <property type="molecule type" value="Genomic_DNA"/>
</dbReference>
<dbReference type="InterPro" id="IPR046219">
    <property type="entry name" value="DUF6252"/>
</dbReference>
<evidence type="ECO:0000313" key="2">
    <source>
        <dbReference type="Proteomes" id="UP000830583"/>
    </source>
</evidence>
<name>A0ABY4KD71_9FLAO</name>